<evidence type="ECO:0000256" key="2">
    <source>
        <dbReference type="ARBA" id="ARBA00023043"/>
    </source>
</evidence>
<dbReference type="SUPFAM" id="SSF48403">
    <property type="entry name" value="Ankyrin repeat"/>
    <property type="match status" value="1"/>
</dbReference>
<dbReference type="GO" id="GO:0051059">
    <property type="term" value="F:NF-kappaB binding"/>
    <property type="evidence" value="ECO:0007669"/>
    <property type="project" value="TreeGrafter"/>
</dbReference>
<dbReference type="InterPro" id="IPR051070">
    <property type="entry name" value="NF-kappa-B_inhibitor"/>
</dbReference>
<evidence type="ECO:0000256" key="3">
    <source>
        <dbReference type="PROSITE-ProRule" id="PRU00023"/>
    </source>
</evidence>
<dbReference type="EMBL" id="HBGE01026341">
    <property type="protein sequence ID" value="CAD9118053.1"/>
    <property type="molecule type" value="Transcribed_RNA"/>
</dbReference>
<dbReference type="Gene3D" id="1.25.40.20">
    <property type="entry name" value="Ankyrin repeat-containing domain"/>
    <property type="match status" value="1"/>
</dbReference>
<dbReference type="Pfam" id="PF00023">
    <property type="entry name" value="Ank"/>
    <property type="match status" value="1"/>
</dbReference>
<dbReference type="InterPro" id="IPR002110">
    <property type="entry name" value="Ankyrin_rpt"/>
</dbReference>
<dbReference type="SMART" id="SM00248">
    <property type="entry name" value="ANK"/>
    <property type="match status" value="3"/>
</dbReference>
<dbReference type="PROSITE" id="PS50088">
    <property type="entry name" value="ANK_REPEAT"/>
    <property type="match status" value="1"/>
</dbReference>
<dbReference type="GO" id="GO:0071356">
    <property type="term" value="P:cellular response to tumor necrosis factor"/>
    <property type="evidence" value="ECO:0007669"/>
    <property type="project" value="TreeGrafter"/>
</dbReference>
<dbReference type="AlphaFoldDB" id="A0A7S1LZR5"/>
<proteinExistence type="predicted"/>
<feature type="repeat" description="ANK" evidence="3">
    <location>
        <begin position="165"/>
        <end position="197"/>
    </location>
</feature>
<accession>A0A7S1LZR5</accession>
<keyword evidence="1" id="KW-0677">Repeat</keyword>
<dbReference type="PANTHER" id="PTHR46680">
    <property type="entry name" value="NF-KAPPA-B INHIBITOR ALPHA"/>
    <property type="match status" value="1"/>
</dbReference>
<dbReference type="GO" id="GO:0005829">
    <property type="term" value="C:cytosol"/>
    <property type="evidence" value="ECO:0007669"/>
    <property type="project" value="TreeGrafter"/>
</dbReference>
<dbReference type="PROSITE" id="PS50297">
    <property type="entry name" value="ANK_REP_REGION"/>
    <property type="match status" value="1"/>
</dbReference>
<sequence>MVFGQWETCAALIDAGADPKKFMANGMDALFSACCKGNLPNIRAWLTRFPSWEIGRTEPGMGLNATCLSSLVGSAEVCAVLQTLVEAKADVSSPKFWGGEESMLCLLASNENVNNDAAHFLLSQGCKVNGCWRPQKLPLGAILKAMRFAGRFPHGTAVDEFAVLEKSTPLHFAAKRGDVELINLLMASRAEPTKNKQGNTPLDVAGTFFGGSVPELLRASLSGERMPASGTPAAALPKLLGGIEHKDVKAAEKGAKDHPRVEAVEVAEREWRVSV</sequence>
<gene>
    <name evidence="4" type="ORF">ACAT0790_LOCUS15832</name>
</gene>
<dbReference type="InterPro" id="IPR036770">
    <property type="entry name" value="Ankyrin_rpt-contain_sf"/>
</dbReference>
<keyword evidence="2 3" id="KW-0040">ANK repeat</keyword>
<dbReference type="PANTHER" id="PTHR46680:SF3">
    <property type="entry name" value="NF-KAPPA-B INHIBITOR CACTUS"/>
    <property type="match status" value="1"/>
</dbReference>
<name>A0A7S1LZR5_ALECA</name>
<reference evidence="4" key="1">
    <citation type="submission" date="2021-01" db="EMBL/GenBank/DDBJ databases">
        <authorList>
            <person name="Corre E."/>
            <person name="Pelletier E."/>
            <person name="Niang G."/>
            <person name="Scheremetjew M."/>
            <person name="Finn R."/>
            <person name="Kale V."/>
            <person name="Holt S."/>
            <person name="Cochrane G."/>
            <person name="Meng A."/>
            <person name="Brown T."/>
            <person name="Cohen L."/>
        </authorList>
    </citation>
    <scope>NUCLEOTIDE SEQUENCE</scope>
    <source>
        <strain evidence="4">OF101</strain>
    </source>
</reference>
<evidence type="ECO:0000256" key="1">
    <source>
        <dbReference type="ARBA" id="ARBA00022737"/>
    </source>
</evidence>
<organism evidence="4">
    <name type="scientific">Alexandrium catenella</name>
    <name type="common">Red tide dinoflagellate</name>
    <name type="synonym">Gonyaulax catenella</name>
    <dbReference type="NCBI Taxonomy" id="2925"/>
    <lineage>
        <taxon>Eukaryota</taxon>
        <taxon>Sar</taxon>
        <taxon>Alveolata</taxon>
        <taxon>Dinophyceae</taxon>
        <taxon>Gonyaulacales</taxon>
        <taxon>Pyrocystaceae</taxon>
        <taxon>Alexandrium</taxon>
    </lineage>
</organism>
<evidence type="ECO:0000313" key="4">
    <source>
        <dbReference type="EMBL" id="CAD9118053.1"/>
    </source>
</evidence>
<protein>
    <submittedName>
        <fullName evidence="4">Uncharacterized protein</fullName>
    </submittedName>
</protein>